<evidence type="ECO:0000313" key="3">
    <source>
        <dbReference type="Proteomes" id="UP000215914"/>
    </source>
</evidence>
<dbReference type="InParanoid" id="A0A251S670"/>
<reference evidence="3" key="1">
    <citation type="journal article" date="2017" name="Nature">
        <title>The sunflower genome provides insights into oil metabolism, flowering and Asterid evolution.</title>
        <authorList>
            <person name="Badouin H."/>
            <person name="Gouzy J."/>
            <person name="Grassa C.J."/>
            <person name="Murat F."/>
            <person name="Staton S.E."/>
            <person name="Cottret L."/>
            <person name="Lelandais-Briere C."/>
            <person name="Owens G.L."/>
            <person name="Carrere S."/>
            <person name="Mayjonade B."/>
            <person name="Legrand L."/>
            <person name="Gill N."/>
            <person name="Kane N.C."/>
            <person name="Bowers J.E."/>
            <person name="Hubner S."/>
            <person name="Bellec A."/>
            <person name="Berard A."/>
            <person name="Berges H."/>
            <person name="Blanchet N."/>
            <person name="Boniface M.C."/>
            <person name="Brunel D."/>
            <person name="Catrice O."/>
            <person name="Chaidir N."/>
            <person name="Claudel C."/>
            <person name="Donnadieu C."/>
            <person name="Faraut T."/>
            <person name="Fievet G."/>
            <person name="Helmstetter N."/>
            <person name="King M."/>
            <person name="Knapp S.J."/>
            <person name="Lai Z."/>
            <person name="Le Paslier M.C."/>
            <person name="Lippi Y."/>
            <person name="Lorenzon L."/>
            <person name="Mandel J.R."/>
            <person name="Marage G."/>
            <person name="Marchand G."/>
            <person name="Marquand E."/>
            <person name="Bret-Mestries E."/>
            <person name="Morien E."/>
            <person name="Nambeesan S."/>
            <person name="Nguyen T."/>
            <person name="Pegot-Espagnet P."/>
            <person name="Pouilly N."/>
            <person name="Raftis F."/>
            <person name="Sallet E."/>
            <person name="Schiex T."/>
            <person name="Thomas J."/>
            <person name="Vandecasteele C."/>
            <person name="Vares D."/>
            <person name="Vear F."/>
            <person name="Vautrin S."/>
            <person name="Crespi M."/>
            <person name="Mangin B."/>
            <person name="Burke J.M."/>
            <person name="Salse J."/>
            <person name="Munos S."/>
            <person name="Vincourt P."/>
            <person name="Rieseberg L.H."/>
            <person name="Langlade N.B."/>
        </authorList>
    </citation>
    <scope>NUCLEOTIDE SEQUENCE [LARGE SCALE GENOMIC DNA]</scope>
    <source>
        <strain evidence="3">cv. SF193</strain>
    </source>
</reference>
<feature type="signal peptide" evidence="1">
    <location>
        <begin position="1"/>
        <end position="21"/>
    </location>
</feature>
<dbReference type="AlphaFoldDB" id="A0A251S670"/>
<protein>
    <recommendedName>
        <fullName evidence="4">Secreted protein</fullName>
    </recommendedName>
</protein>
<feature type="chain" id="PRO_5012309834" description="Secreted protein" evidence="1">
    <location>
        <begin position="22"/>
        <end position="105"/>
    </location>
</feature>
<evidence type="ECO:0000313" key="2">
    <source>
        <dbReference type="EMBL" id="OTF94349.1"/>
    </source>
</evidence>
<evidence type="ECO:0000256" key="1">
    <source>
        <dbReference type="SAM" id="SignalP"/>
    </source>
</evidence>
<name>A0A251S670_HELAN</name>
<proteinExistence type="predicted"/>
<keyword evidence="1" id="KW-0732">Signal</keyword>
<keyword evidence="3" id="KW-1185">Reference proteome</keyword>
<gene>
    <name evidence="2" type="ORF">HannXRQ_Chr15g0471061</name>
</gene>
<dbReference type="EMBL" id="CM007904">
    <property type="protein sequence ID" value="OTF94349.1"/>
    <property type="molecule type" value="Genomic_DNA"/>
</dbReference>
<sequence>MFAGAGLTFCLCFCLKGKSLTEVQVARAYSVRCVGGFLQIELLSRVQVEATDGKCSICAEFSESSNGMSLKYDAKEFRLAMRNVSSVILCLVHDFLQMVHAHGVG</sequence>
<dbReference type="Proteomes" id="UP000215914">
    <property type="component" value="Chromosome 15"/>
</dbReference>
<evidence type="ECO:0008006" key="4">
    <source>
        <dbReference type="Google" id="ProtNLM"/>
    </source>
</evidence>
<organism evidence="2 3">
    <name type="scientific">Helianthus annuus</name>
    <name type="common">Common sunflower</name>
    <dbReference type="NCBI Taxonomy" id="4232"/>
    <lineage>
        <taxon>Eukaryota</taxon>
        <taxon>Viridiplantae</taxon>
        <taxon>Streptophyta</taxon>
        <taxon>Embryophyta</taxon>
        <taxon>Tracheophyta</taxon>
        <taxon>Spermatophyta</taxon>
        <taxon>Magnoliopsida</taxon>
        <taxon>eudicotyledons</taxon>
        <taxon>Gunneridae</taxon>
        <taxon>Pentapetalae</taxon>
        <taxon>asterids</taxon>
        <taxon>campanulids</taxon>
        <taxon>Asterales</taxon>
        <taxon>Asteraceae</taxon>
        <taxon>Asteroideae</taxon>
        <taxon>Heliantheae alliance</taxon>
        <taxon>Heliantheae</taxon>
        <taxon>Helianthus</taxon>
    </lineage>
</organism>
<accession>A0A251S670</accession>